<dbReference type="PROSITE" id="PS51912">
    <property type="entry name" value="DMAP1_BIND"/>
    <property type="match status" value="1"/>
</dbReference>
<evidence type="ECO:0000313" key="3">
    <source>
        <dbReference type="Proteomes" id="UP001353858"/>
    </source>
</evidence>
<name>A0AAN7SQ30_9COLE</name>
<evidence type="ECO:0000259" key="1">
    <source>
        <dbReference type="PROSITE" id="PS51912"/>
    </source>
</evidence>
<dbReference type="EMBL" id="JARPUR010000004">
    <property type="protein sequence ID" value="KAK4877320.1"/>
    <property type="molecule type" value="Genomic_DNA"/>
</dbReference>
<evidence type="ECO:0000313" key="2">
    <source>
        <dbReference type="EMBL" id="KAK4877320.1"/>
    </source>
</evidence>
<keyword evidence="3" id="KW-1185">Reference proteome</keyword>
<dbReference type="Proteomes" id="UP001353858">
    <property type="component" value="Unassembled WGS sequence"/>
</dbReference>
<protein>
    <recommendedName>
        <fullName evidence="1">DMAP1-binding domain-containing protein</fullName>
    </recommendedName>
</protein>
<proteinExistence type="predicted"/>
<organism evidence="2 3">
    <name type="scientific">Aquatica leii</name>
    <dbReference type="NCBI Taxonomy" id="1421715"/>
    <lineage>
        <taxon>Eukaryota</taxon>
        <taxon>Metazoa</taxon>
        <taxon>Ecdysozoa</taxon>
        <taxon>Arthropoda</taxon>
        <taxon>Hexapoda</taxon>
        <taxon>Insecta</taxon>
        <taxon>Pterygota</taxon>
        <taxon>Neoptera</taxon>
        <taxon>Endopterygota</taxon>
        <taxon>Coleoptera</taxon>
        <taxon>Polyphaga</taxon>
        <taxon>Elateriformia</taxon>
        <taxon>Elateroidea</taxon>
        <taxon>Lampyridae</taxon>
        <taxon>Luciolinae</taxon>
        <taxon>Aquatica</taxon>
    </lineage>
</organism>
<accession>A0AAN7SQ30</accession>
<dbReference type="InterPro" id="IPR010506">
    <property type="entry name" value="DMAP1-bd"/>
</dbReference>
<gene>
    <name evidence="2" type="ORF">RN001_009826</name>
</gene>
<sequence>MAEQDIDWSKLPDDVREKLAELDLELSEVAITINRYNKDDENCFEVVDMVESEAANLQRMPKRNRYTRIKNPTDVLLAKLNNQGLPISNSNRVNPMFKTYDDIEEDLELTPGQRIIKQKNKLDVTIASLPIELKTANEEIIQLMSALQISHSKIMFSFQVQTCNL</sequence>
<comment type="caution">
    <text evidence="2">The sequence shown here is derived from an EMBL/GenBank/DDBJ whole genome shotgun (WGS) entry which is preliminary data.</text>
</comment>
<dbReference type="AlphaFoldDB" id="A0AAN7SQ30"/>
<feature type="domain" description="DMAP1-binding" evidence="1">
    <location>
        <begin position="7"/>
        <end position="108"/>
    </location>
</feature>
<reference evidence="3" key="1">
    <citation type="submission" date="2023-01" db="EMBL/GenBank/DDBJ databases">
        <title>Key to firefly adult light organ development and bioluminescence: homeobox transcription factors regulate luciferase expression and transportation to peroxisome.</title>
        <authorList>
            <person name="Fu X."/>
        </authorList>
    </citation>
    <scope>NUCLEOTIDE SEQUENCE [LARGE SCALE GENOMIC DNA]</scope>
</reference>